<gene>
    <name evidence="2" type="ORF">AB8Z38_13370</name>
</gene>
<dbReference type="AlphaFoldDB" id="A0AB39XSW9"/>
<evidence type="ECO:0000313" key="2">
    <source>
        <dbReference type="EMBL" id="XDV60250.1"/>
    </source>
</evidence>
<dbReference type="InterPro" id="IPR021327">
    <property type="entry name" value="DUF2934"/>
</dbReference>
<name>A0AB39XSW9_9BRAD</name>
<proteinExistence type="predicted"/>
<dbReference type="EMBL" id="CP165734">
    <property type="protein sequence ID" value="XDV60250.1"/>
    <property type="molecule type" value="Genomic_DNA"/>
</dbReference>
<accession>A0AB39XSW9</accession>
<organism evidence="2">
    <name type="scientific">Bradyrhizobium sp. LLZ17</name>
    <dbReference type="NCBI Taxonomy" id="3239388"/>
    <lineage>
        <taxon>Bacteria</taxon>
        <taxon>Pseudomonadati</taxon>
        <taxon>Pseudomonadota</taxon>
        <taxon>Alphaproteobacteria</taxon>
        <taxon>Hyphomicrobiales</taxon>
        <taxon>Nitrobacteraceae</taxon>
        <taxon>Bradyrhizobium</taxon>
    </lineage>
</organism>
<dbReference type="RefSeq" id="WP_369725614.1">
    <property type="nucleotide sequence ID" value="NZ_CP165734.1"/>
</dbReference>
<protein>
    <submittedName>
        <fullName evidence="2">DUF2934 domain-containing protein</fullName>
    </submittedName>
</protein>
<feature type="compositionally biased region" description="Basic and acidic residues" evidence="1">
    <location>
        <begin position="35"/>
        <end position="47"/>
    </location>
</feature>
<sequence length="55" mass="6395">MVFPNEEQISLRARELWEEAGRPEGRDLEFWHRAERELQGASERGDPGKGMPDDI</sequence>
<feature type="region of interest" description="Disordered" evidence="1">
    <location>
        <begin position="35"/>
        <end position="55"/>
    </location>
</feature>
<dbReference type="Pfam" id="PF11154">
    <property type="entry name" value="DUF2934"/>
    <property type="match status" value="1"/>
</dbReference>
<reference evidence="2" key="1">
    <citation type="submission" date="2024-08" db="EMBL/GenBank/DDBJ databases">
        <authorList>
            <person name="Chaddad Z."/>
            <person name="Lamrabet M."/>
            <person name="Bouhnik O."/>
            <person name="Alami S."/>
            <person name="Wipf D."/>
            <person name="Courty P.E."/>
            <person name="Missbah El Idrissi M."/>
        </authorList>
    </citation>
    <scope>NUCLEOTIDE SEQUENCE</scope>
    <source>
        <strain evidence="2">LLZ17</strain>
    </source>
</reference>
<evidence type="ECO:0000256" key="1">
    <source>
        <dbReference type="SAM" id="MobiDB-lite"/>
    </source>
</evidence>